<evidence type="ECO:0000256" key="5">
    <source>
        <dbReference type="ARBA" id="ARBA00022695"/>
    </source>
</evidence>
<gene>
    <name evidence="10" type="ORF">CRP118_gp7</name>
</gene>
<dbReference type="GO" id="GO:0006351">
    <property type="term" value="P:DNA-templated transcription"/>
    <property type="evidence" value="ECO:0007669"/>
    <property type="project" value="InterPro"/>
</dbReference>
<evidence type="ECO:0000313" key="11">
    <source>
        <dbReference type="Proteomes" id="UP001301582"/>
    </source>
</evidence>
<evidence type="ECO:0000256" key="6">
    <source>
        <dbReference type="ARBA" id="ARBA00023163"/>
    </source>
</evidence>
<dbReference type="SUPFAM" id="SSF56672">
    <property type="entry name" value="DNA/RNA polymerases"/>
    <property type="match status" value="1"/>
</dbReference>
<evidence type="ECO:0000313" key="10">
    <source>
        <dbReference type="EMBL" id="WOZ55638.1"/>
    </source>
</evidence>
<dbReference type="EC" id="2.7.7.6" evidence="2"/>
<dbReference type="GO" id="GO:0019083">
    <property type="term" value="P:viral transcription"/>
    <property type="evidence" value="ECO:0007669"/>
    <property type="project" value="UniProtKB-KW"/>
</dbReference>
<keyword evidence="4" id="KW-0808">Transferase</keyword>
<dbReference type="PROSITE" id="PS00900">
    <property type="entry name" value="RNA_POL_PHAGE_1"/>
    <property type="match status" value="1"/>
</dbReference>
<dbReference type="EMBL" id="OR420741">
    <property type="protein sequence ID" value="WOZ55638.1"/>
    <property type="molecule type" value="Genomic_DNA"/>
</dbReference>
<dbReference type="InterPro" id="IPR046950">
    <property type="entry name" value="DNA-dir_Rpol_C_phage-type"/>
</dbReference>
<dbReference type="PANTHER" id="PTHR10102">
    <property type="entry name" value="DNA-DIRECTED RNA POLYMERASE, MITOCHONDRIAL"/>
    <property type="match status" value="1"/>
</dbReference>
<dbReference type="Gene3D" id="1.10.1320.10">
    <property type="entry name" value="DNA-directed RNA polymerase, N-terminal domain"/>
    <property type="match status" value="1"/>
</dbReference>
<accession>A0AAX4G2I5</accession>
<dbReference type="Gene3D" id="1.10.287.260">
    <property type="match status" value="1"/>
</dbReference>
<evidence type="ECO:0000256" key="7">
    <source>
        <dbReference type="ARBA" id="ARBA00023314"/>
    </source>
</evidence>
<dbReference type="Gene3D" id="1.10.287.280">
    <property type="match status" value="1"/>
</dbReference>
<dbReference type="InterPro" id="IPR043502">
    <property type="entry name" value="DNA/RNA_pol_sf"/>
</dbReference>
<dbReference type="PANTHER" id="PTHR10102:SF0">
    <property type="entry name" value="DNA-DIRECTED RNA POLYMERASE, MITOCHONDRIAL"/>
    <property type="match status" value="1"/>
</dbReference>
<organism evidence="10 11">
    <name type="scientific">Roseobacter phage CRP-118</name>
    <dbReference type="NCBI Taxonomy" id="3072843"/>
    <lineage>
        <taxon>Viruses</taxon>
        <taxon>Duplodnaviria</taxon>
        <taxon>Heunggongvirae</taxon>
        <taxon>Uroviricota</taxon>
        <taxon>Caudoviricetes</taxon>
        <taxon>Autographivirales</taxon>
        <taxon>Autographivirales incertae sedis</taxon>
        <taxon>Shangxiadianvirus</taxon>
        <taxon>Shangxiadianvirus CRP118</taxon>
    </lineage>
</organism>
<comment type="catalytic activity">
    <reaction evidence="8">
        <text>RNA(n) + a ribonucleoside 5'-triphosphate = RNA(n+1) + diphosphate</text>
        <dbReference type="Rhea" id="RHEA:21248"/>
        <dbReference type="Rhea" id="RHEA-COMP:14527"/>
        <dbReference type="Rhea" id="RHEA-COMP:17342"/>
        <dbReference type="ChEBI" id="CHEBI:33019"/>
        <dbReference type="ChEBI" id="CHEBI:61557"/>
        <dbReference type="ChEBI" id="CHEBI:140395"/>
        <dbReference type="EC" id="2.7.7.6"/>
    </reaction>
</comment>
<dbReference type="InterPro" id="IPR024075">
    <property type="entry name" value="DNA-dir_RNA_pol_helix_hairp_sf"/>
</dbReference>
<sequence length="828" mass="95905">MYTRELIDTQHLLEEEMRGAAITRFHTRHTKAMEKKFFGESAAGQTILRQVIQPFSDAITEWTQEALTGSTGRRSTAALMVSEFNDTDAMAYIFAKAVINAVPMLQNKQGTASRTGVVLTSTNAIHDELRLRWFNKNYNLIFRRIMKDCDTRNLPRQRRKEVYRKEFTRRQIEWVADNWHTKNRVHLGMRLLEIFKEVTGMIRFSEVRMSNGKRRAIVEATPQLMEMLKERLERCENMFPIFYPMVVKPRPWTNDMLIGSSYLTNNVQPYKLIKRAKMNYIRELENTDISITLNAVNALQETPWRVNTEMLEALRWVYDNSLQVDKLPPADDLPLPPLPANMDDEKARKQNAAACAHVHNQNRKFVSKRLALLQVMQLAEKFKDFNELFFPHDLCSRGRAYPKPHYLNPQGPAYVRSLLEFSKGKPIETESQVEYIAIVGANAWGHDKLPMKERIQWVWDNEDMFVQIADNWKEDRRWFDADSPFEFLRFCMEWRGLNDTGVGYYSHMPINFDATCSGLQHFSALLKDKTGGFNVNLTAHPERQDIYGAVAKKAKAAIEADLNCKEKGTLARAALELKVDRKLCKRPVMIVPYSGTFKACMRYVQEHYDEMRDAGVKMPLRDEETSYRLVPYVARKVWDSISETVVAARDAMDWITKIARLVTKNENPLPFMWTTPTGFVVQQAKYSMDRHSVQTMIDGRMLKVEFLTDSKVLDANKNAQSLSPNYIHSMDAAHLQKTINLALNSGLDMSYCMIHDSFGVHAADMDYFLHQCIKPSFYDMYKDGNVLQKFLDEIFPLIPEKSRDKIPPLPELGDLEISEVLNSEFFFS</sequence>
<comment type="similarity">
    <text evidence="1">Belongs to the phage and mitochondrial RNA polymerase family.</text>
</comment>
<dbReference type="Gene3D" id="1.10.150.20">
    <property type="entry name" value="5' to 3' exonuclease, C-terminal subdomain"/>
    <property type="match status" value="1"/>
</dbReference>
<keyword evidence="11" id="KW-1185">Reference proteome</keyword>
<evidence type="ECO:0000256" key="3">
    <source>
        <dbReference type="ARBA" id="ARBA00022478"/>
    </source>
</evidence>
<evidence type="ECO:0000259" key="9">
    <source>
        <dbReference type="SMART" id="SM01311"/>
    </source>
</evidence>
<protein>
    <recommendedName>
        <fullName evidence="2">DNA-directed RNA polymerase</fullName>
        <ecNumber evidence="2">2.7.7.6</ecNumber>
    </recommendedName>
</protein>
<dbReference type="InterPro" id="IPR029262">
    <property type="entry name" value="RPOL_N"/>
</dbReference>
<dbReference type="Pfam" id="PF14700">
    <property type="entry name" value="RPOL_N"/>
    <property type="match status" value="1"/>
</dbReference>
<dbReference type="GO" id="GO:0000428">
    <property type="term" value="C:DNA-directed RNA polymerase complex"/>
    <property type="evidence" value="ECO:0007669"/>
    <property type="project" value="UniProtKB-KW"/>
</dbReference>
<feature type="domain" description="DNA-directed RNA polymerase N-terminal" evidence="9">
    <location>
        <begin position="8"/>
        <end position="301"/>
    </location>
</feature>
<keyword evidence="3" id="KW-0240">DNA-directed RNA polymerase</keyword>
<keyword evidence="7" id="KW-1195">Viral transcription</keyword>
<dbReference type="InterPro" id="IPR037159">
    <property type="entry name" value="RNA_POL_N_sf"/>
</dbReference>
<dbReference type="Pfam" id="PF00940">
    <property type="entry name" value="RNA_pol"/>
    <property type="match status" value="1"/>
</dbReference>
<evidence type="ECO:0000256" key="1">
    <source>
        <dbReference type="ARBA" id="ARBA00009493"/>
    </source>
</evidence>
<name>A0AAX4G2I5_9CAUD</name>
<reference evidence="10 11" key="1">
    <citation type="submission" date="2023-08" db="EMBL/GenBank/DDBJ databases">
        <authorList>
            <person name="Du S."/>
            <person name="Wu Z."/>
            <person name="Wu Y."/>
            <person name="Yang M."/>
            <person name="Shao J."/>
            <person name="Liu H."/>
            <person name="Zhao Y."/>
            <person name="Zhang Z."/>
        </authorList>
    </citation>
    <scope>NUCLEOTIDE SEQUENCE [LARGE SCALE GENOMIC DNA]</scope>
</reference>
<proteinExistence type="inferred from homology"/>
<dbReference type="GO" id="GO:0003677">
    <property type="term" value="F:DNA binding"/>
    <property type="evidence" value="ECO:0007669"/>
    <property type="project" value="InterPro"/>
</dbReference>
<evidence type="ECO:0000256" key="4">
    <source>
        <dbReference type="ARBA" id="ARBA00022679"/>
    </source>
</evidence>
<dbReference type="GO" id="GO:0003899">
    <property type="term" value="F:DNA-directed RNA polymerase activity"/>
    <property type="evidence" value="ECO:0007669"/>
    <property type="project" value="UniProtKB-EC"/>
</dbReference>
<dbReference type="SMART" id="SM01311">
    <property type="entry name" value="RPOL_N"/>
    <property type="match status" value="1"/>
</dbReference>
<dbReference type="InterPro" id="IPR002092">
    <property type="entry name" value="DNA-dir_Rpol_phage-type"/>
</dbReference>
<keyword evidence="6" id="KW-0804">Transcription</keyword>
<keyword evidence="5" id="KW-0548">Nucleotidyltransferase</keyword>
<evidence type="ECO:0000256" key="2">
    <source>
        <dbReference type="ARBA" id="ARBA00012418"/>
    </source>
</evidence>
<dbReference type="Proteomes" id="UP001301582">
    <property type="component" value="Segment"/>
</dbReference>
<evidence type="ECO:0000256" key="8">
    <source>
        <dbReference type="ARBA" id="ARBA00048552"/>
    </source>
</evidence>